<dbReference type="InterPro" id="IPR024364">
    <property type="entry name" value="Baseplate_phage_T4-like"/>
</dbReference>
<evidence type="ECO:0000313" key="1">
    <source>
        <dbReference type="EMBL" id="CAB4123854.1"/>
    </source>
</evidence>
<name>A0A6J5KN93_9CAUD</name>
<sequence length="271" mass="29065">MTTNTINAASNPTLTNDLVSKATAEPLQAVQPAEITPPSDTLVYLPGGYVTDAGEVIKTAEVRELTGKDEEAIAKNPAVGRAILTILNRAVVSIGNVRATEEVMDSLLAGDRDALLIGIYKATFGSTAEIESYCGDCAEMKTVEVDVDKDIVTKALVDPLESRRFTVKGKNHEFVVGLPTGSLQKNILTNPDKSGPELTTMLLESTVQEIDGQPVFSKVQIQSLGVADRRIIGAELNKRSFGPQLENITVSCPDCNGEVEVPINFGTLFRF</sequence>
<dbReference type="Pfam" id="PF12322">
    <property type="entry name" value="T4_baseplate"/>
    <property type="match status" value="1"/>
</dbReference>
<proteinExistence type="predicted"/>
<reference evidence="1" key="1">
    <citation type="submission" date="2020-04" db="EMBL/GenBank/DDBJ databases">
        <authorList>
            <person name="Chiriac C."/>
            <person name="Salcher M."/>
            <person name="Ghai R."/>
            <person name="Kavagutti S V."/>
        </authorList>
    </citation>
    <scope>NUCLEOTIDE SEQUENCE</scope>
</reference>
<evidence type="ECO:0008006" key="2">
    <source>
        <dbReference type="Google" id="ProtNLM"/>
    </source>
</evidence>
<dbReference type="EMBL" id="LR796175">
    <property type="protein sequence ID" value="CAB4123854.1"/>
    <property type="molecule type" value="Genomic_DNA"/>
</dbReference>
<organism evidence="1">
    <name type="scientific">uncultured Caudovirales phage</name>
    <dbReference type="NCBI Taxonomy" id="2100421"/>
    <lineage>
        <taxon>Viruses</taxon>
        <taxon>Duplodnaviria</taxon>
        <taxon>Heunggongvirae</taxon>
        <taxon>Uroviricota</taxon>
        <taxon>Caudoviricetes</taxon>
        <taxon>Peduoviridae</taxon>
        <taxon>Maltschvirus</taxon>
        <taxon>Maltschvirus maltsch</taxon>
    </lineage>
</organism>
<gene>
    <name evidence="1" type="ORF">UFOVP45_40</name>
</gene>
<accession>A0A6J5KN93</accession>
<protein>
    <recommendedName>
        <fullName evidence="2">Baseplate hub assembly protein, bacteriophage T4-like</fullName>
    </recommendedName>
</protein>